<evidence type="ECO:0000313" key="2">
    <source>
        <dbReference type="Proteomes" id="UP000789803"/>
    </source>
</evidence>
<protein>
    <recommendedName>
        <fullName evidence="3">Acyl carrier protein</fullName>
    </recommendedName>
</protein>
<accession>A0ABM8QA16</accession>
<sequence length="82" mass="9875">MKKYKNYEYYLKDNILIIIEKINELIYNNEKNDFVLGELTAYYDIIDVFKQQALLFDIDIKDIGLDKIDEYCILLGKNKKKQ</sequence>
<proteinExistence type="predicted"/>
<reference evidence="1 2" key="1">
    <citation type="submission" date="2020-11" db="EMBL/GenBank/DDBJ databases">
        <authorList>
            <person name="Peeters C."/>
        </authorList>
    </citation>
    <scope>NUCLEOTIDE SEQUENCE [LARGE SCALE GENOMIC DNA]</scope>
    <source>
        <strain evidence="1 2">LMG 7974</strain>
    </source>
</reference>
<evidence type="ECO:0008006" key="3">
    <source>
        <dbReference type="Google" id="ProtNLM"/>
    </source>
</evidence>
<name>A0ABM8QA16_9BACT</name>
<comment type="caution">
    <text evidence="1">The sequence shown here is derived from an EMBL/GenBank/DDBJ whole genome shotgun (WGS) entry which is preliminary data.</text>
</comment>
<dbReference type="EMBL" id="CAJHOF010000036">
    <property type="protein sequence ID" value="CAD7289831.1"/>
    <property type="molecule type" value="Genomic_DNA"/>
</dbReference>
<gene>
    <name evidence="1" type="ORF">LMG7974_01916</name>
</gene>
<dbReference type="RefSeq" id="WP_229933685.1">
    <property type="nucleotide sequence ID" value="NZ_CAJHOF010000036.1"/>
</dbReference>
<dbReference type="Proteomes" id="UP000789803">
    <property type="component" value="Unassembled WGS sequence"/>
</dbReference>
<organism evidence="1 2">
    <name type="scientific">Campylobacter majalis</name>
    <dbReference type="NCBI Taxonomy" id="2790656"/>
    <lineage>
        <taxon>Bacteria</taxon>
        <taxon>Pseudomonadati</taxon>
        <taxon>Campylobacterota</taxon>
        <taxon>Epsilonproteobacteria</taxon>
        <taxon>Campylobacterales</taxon>
        <taxon>Campylobacteraceae</taxon>
        <taxon>Campylobacter</taxon>
    </lineage>
</organism>
<keyword evidence="2" id="KW-1185">Reference proteome</keyword>
<evidence type="ECO:0000313" key="1">
    <source>
        <dbReference type="EMBL" id="CAD7289831.1"/>
    </source>
</evidence>